<comment type="caution">
    <text evidence="13">The sequence shown here is derived from an EMBL/GenBank/DDBJ whole genome shotgun (WGS) entry which is preliminary data.</text>
</comment>
<evidence type="ECO:0000256" key="1">
    <source>
        <dbReference type="ARBA" id="ARBA00004434"/>
    </source>
</evidence>
<dbReference type="AlphaFoldDB" id="A0A177U312"/>
<dbReference type="EMBL" id="CAJHJG010005879">
    <property type="protein sequence ID" value="CAD6953252.1"/>
    <property type="molecule type" value="Genomic_DNA"/>
</dbReference>
<evidence type="ECO:0000256" key="11">
    <source>
        <dbReference type="RuleBase" id="RU368118"/>
    </source>
</evidence>
<dbReference type="InterPro" id="IPR036642">
    <property type="entry name" value="Cyt_bc1_su8_sf"/>
</dbReference>
<evidence type="ECO:0000256" key="3">
    <source>
        <dbReference type="ARBA" id="ARBA00022448"/>
    </source>
</evidence>
<evidence type="ECO:0000313" key="14">
    <source>
        <dbReference type="Proteomes" id="UP000077671"/>
    </source>
</evidence>
<keyword evidence="6 11" id="KW-0999">Mitochondrion inner membrane</keyword>
<evidence type="ECO:0000256" key="7">
    <source>
        <dbReference type="ARBA" id="ARBA00022982"/>
    </source>
</evidence>
<dbReference type="SUPFAM" id="SSF81508">
    <property type="entry name" value="Ubiquinone-binding protein QP-C of cytochrome bc1 complex (Ubiquinol-cytochrome c reductase)"/>
    <property type="match status" value="1"/>
</dbReference>
<reference evidence="12" key="3">
    <citation type="submission" date="2020-10" db="EMBL/GenBank/DDBJ databases">
        <authorList>
            <person name="Sedaghatjoo S."/>
        </authorList>
    </citation>
    <scope>NUCLEOTIDE SEQUENCE</scope>
    <source>
        <strain evidence="12">AZH3</strain>
    </source>
</reference>
<protein>
    <recommendedName>
        <fullName evidence="11">Cytochrome b-c1 complex subunit 8</fullName>
    </recommendedName>
    <alternativeName>
        <fullName evidence="11">Complex III subunit 8</fullName>
    </alternativeName>
</protein>
<dbReference type="Proteomes" id="UP000836402">
    <property type="component" value="Unassembled WGS sequence"/>
</dbReference>
<organism evidence="13 14">
    <name type="scientific">Tilletia caries</name>
    <name type="common">wheat bunt fungus</name>
    <dbReference type="NCBI Taxonomy" id="13290"/>
    <lineage>
        <taxon>Eukaryota</taxon>
        <taxon>Fungi</taxon>
        <taxon>Dikarya</taxon>
        <taxon>Basidiomycota</taxon>
        <taxon>Ustilaginomycotina</taxon>
        <taxon>Exobasidiomycetes</taxon>
        <taxon>Tilletiales</taxon>
        <taxon>Tilletiaceae</taxon>
        <taxon>Tilletia</taxon>
    </lineage>
</organism>
<dbReference type="GO" id="GO:0005743">
    <property type="term" value="C:mitochondrial inner membrane"/>
    <property type="evidence" value="ECO:0007669"/>
    <property type="project" value="UniProtKB-SubCell"/>
</dbReference>
<dbReference type="EMBL" id="LWDD02000636">
    <property type="protein sequence ID" value="KAE8257717.1"/>
    <property type="molecule type" value="Genomic_DNA"/>
</dbReference>
<dbReference type="Pfam" id="PF02939">
    <property type="entry name" value="UcrQ"/>
    <property type="match status" value="1"/>
</dbReference>
<evidence type="ECO:0000256" key="9">
    <source>
        <dbReference type="ARBA" id="ARBA00023128"/>
    </source>
</evidence>
<comment type="function">
    <text evidence="11">Component of the ubiquinol-cytochrome c oxidoreductase, a multisubunit transmembrane complex that is part of the mitochondrial electron transport chain which drives oxidative phosphorylation. The complex plays an important role in the uptake of multiple carbon sources present in different host niches.</text>
</comment>
<evidence type="ECO:0000313" key="15">
    <source>
        <dbReference type="Proteomes" id="UP000836402"/>
    </source>
</evidence>
<dbReference type="Proteomes" id="UP000077671">
    <property type="component" value="Unassembled WGS sequence"/>
</dbReference>
<comment type="similarity">
    <text evidence="2 11">Belongs to the UQCRQ/QCR8 family.</text>
</comment>
<keyword evidence="8" id="KW-1133">Transmembrane helix</keyword>
<comment type="subunit">
    <text evidence="11">Component of the ubiquinol-cytochrome c oxidoreductase (cytochrome b-c1 complex, complex III, CIII), a multisubunit enzyme composed of 3 respiratory subunits cytochrome b, cytochrome c1 and Rieske protein, 2 core protein subunits, and additional low-molecular weight protein subunits. The complex exists as an obligatory dimer and forms supercomplexes (SCs) in the inner mitochondrial membrane with cytochrome c oxidase (complex IV, CIV).</text>
</comment>
<dbReference type="GO" id="GO:0045275">
    <property type="term" value="C:respiratory chain complex III"/>
    <property type="evidence" value="ECO:0007669"/>
    <property type="project" value="UniProtKB-UniRule"/>
</dbReference>
<evidence type="ECO:0000256" key="5">
    <source>
        <dbReference type="ARBA" id="ARBA00022692"/>
    </source>
</evidence>
<reference evidence="13" key="1">
    <citation type="submission" date="2016-04" db="EMBL/GenBank/DDBJ databases">
        <authorList>
            <person name="Nguyen H.D."/>
            <person name="Kesanakurti P."/>
            <person name="Cullis J."/>
            <person name="Levesque C.A."/>
            <person name="Hambleton S."/>
        </authorList>
    </citation>
    <scope>NUCLEOTIDE SEQUENCE</scope>
    <source>
        <strain evidence="13">DAOMC 238032</strain>
    </source>
</reference>
<reference evidence="13" key="2">
    <citation type="journal article" date="2019" name="IMA Fungus">
        <title>Genome sequencing and comparison of five Tilletia species to identify candidate genes for the detection of regulated species infecting wheat.</title>
        <authorList>
            <person name="Nguyen H.D.T."/>
            <person name="Sultana T."/>
            <person name="Kesanakurti P."/>
            <person name="Hambleton S."/>
        </authorList>
    </citation>
    <scope>NUCLEOTIDE SEQUENCE</scope>
    <source>
        <strain evidence="13">DAOMC 238032</strain>
    </source>
</reference>
<evidence type="ECO:0000313" key="13">
    <source>
        <dbReference type="EMBL" id="KAE8257717.1"/>
    </source>
</evidence>
<gene>
    <name evidence="13" type="ORF">A4X03_0g4581</name>
    <name evidence="12" type="ORF">JKIAZH3_G4322</name>
</gene>
<evidence type="ECO:0000256" key="4">
    <source>
        <dbReference type="ARBA" id="ARBA00022660"/>
    </source>
</evidence>
<dbReference type="Gene3D" id="1.20.5.210">
    <property type="entry name" value="Cytochrome b-c1 complex subunit 8"/>
    <property type="match status" value="1"/>
</dbReference>
<proteinExistence type="inferred from homology"/>
<dbReference type="PANTHER" id="PTHR12119">
    <property type="entry name" value="UBIQUINOL-CYTOCHROME C REDUCTASE COMPLEX UBIQUINONE-BINDING PROTEIN QP-C"/>
    <property type="match status" value="1"/>
</dbReference>
<evidence type="ECO:0000256" key="2">
    <source>
        <dbReference type="ARBA" id="ARBA00007668"/>
    </source>
</evidence>
<keyword evidence="10" id="KW-0472">Membrane</keyword>
<comment type="subcellular location">
    <subcellularLocation>
        <location evidence="1 11">Mitochondrion inner membrane</location>
        <topology evidence="1 11">Single-pass membrane protein</topology>
    </subcellularLocation>
</comment>
<keyword evidence="15" id="KW-1185">Reference proteome</keyword>
<keyword evidence="3 11" id="KW-0813">Transport</keyword>
<keyword evidence="9 11" id="KW-0496">Mitochondrion</keyword>
<evidence type="ECO:0000313" key="12">
    <source>
        <dbReference type="EMBL" id="CAD6953252.1"/>
    </source>
</evidence>
<evidence type="ECO:0000256" key="8">
    <source>
        <dbReference type="ARBA" id="ARBA00022989"/>
    </source>
</evidence>
<keyword evidence="7 11" id="KW-0249">Electron transport</keyword>
<dbReference type="InterPro" id="IPR004205">
    <property type="entry name" value="Cyt_bc1_su8"/>
</dbReference>
<dbReference type="GO" id="GO:0006122">
    <property type="term" value="P:mitochondrial electron transport, ubiquinol to cytochrome c"/>
    <property type="evidence" value="ECO:0007669"/>
    <property type="project" value="UniProtKB-UniRule"/>
</dbReference>
<name>A0A177U312_9BASI</name>
<keyword evidence="4 11" id="KW-0679">Respiratory chain</keyword>
<keyword evidence="5" id="KW-0812">Transmembrane</keyword>
<dbReference type="PANTHER" id="PTHR12119:SF2">
    <property type="entry name" value="CYTOCHROME B-C1 COMPLEX SUBUNIT 8"/>
    <property type="match status" value="1"/>
</dbReference>
<evidence type="ECO:0000256" key="10">
    <source>
        <dbReference type="ARBA" id="ARBA00023136"/>
    </source>
</evidence>
<sequence length="104" mass="11466">MQVSQARHSAMPSGRKWIGWWGAMGGPAQKGITQYSISPYQTANMRGAVQTYLFYGYKRIMQQAPYFAAPVAAGYFIYTWGKKTAAYNNSKAGHLAHAGASHDE</sequence>
<evidence type="ECO:0000256" key="6">
    <source>
        <dbReference type="ARBA" id="ARBA00022792"/>
    </source>
</evidence>
<accession>A0A177U312</accession>